<proteinExistence type="predicted"/>
<sequence>MAQVEIITVTTVCQLEQCLKIRRDVFVGEQGVPESLEVDGFDRSPAECRHILLTLQGEPAATGRLTPYDETTIKVQRVAVCKGFRTGGLGRAIMKALEEEALRLGYRRCLLNAQIQAQGFYEKLGYTALSPEPFLEAGIWHVRMEKSIR</sequence>
<dbReference type="GO" id="GO:0016747">
    <property type="term" value="F:acyltransferase activity, transferring groups other than amino-acyl groups"/>
    <property type="evidence" value="ECO:0007669"/>
    <property type="project" value="InterPro"/>
</dbReference>
<dbReference type="Pfam" id="PF13673">
    <property type="entry name" value="Acetyltransf_10"/>
    <property type="match status" value="1"/>
</dbReference>
<comment type="caution">
    <text evidence="4">The sequence shown here is derived from an EMBL/GenBank/DDBJ whole genome shotgun (WGS) entry which is preliminary data.</text>
</comment>
<name>A0A845LHG3_HELGE</name>
<dbReference type="RefSeq" id="WP_161262416.1">
    <property type="nucleotide sequence ID" value="NZ_JAFBDC010000008.1"/>
</dbReference>
<accession>A0A845LHG3</accession>
<keyword evidence="1 4" id="KW-0808">Transferase</keyword>
<dbReference type="Proteomes" id="UP000471031">
    <property type="component" value="Unassembled WGS sequence"/>
</dbReference>
<organism evidence="4 5">
    <name type="scientific">Heliomicrobium gestii</name>
    <name type="common">Heliobacterium gestii</name>
    <dbReference type="NCBI Taxonomy" id="2699"/>
    <lineage>
        <taxon>Bacteria</taxon>
        <taxon>Bacillati</taxon>
        <taxon>Bacillota</taxon>
        <taxon>Clostridia</taxon>
        <taxon>Eubacteriales</taxon>
        <taxon>Heliobacteriaceae</taxon>
        <taxon>Heliomicrobium</taxon>
    </lineage>
</organism>
<reference evidence="4 5" key="1">
    <citation type="submission" date="2020-01" db="EMBL/GenBank/DDBJ databases">
        <title>Whole genome sequence of Heliobacterium gestii DSM 11169.</title>
        <authorList>
            <person name="Kyndt J.A."/>
            <person name="Meyer T.E."/>
        </authorList>
    </citation>
    <scope>NUCLEOTIDE SEQUENCE [LARGE SCALE GENOMIC DNA]</scope>
    <source>
        <strain evidence="4 5">DSM 11169</strain>
    </source>
</reference>
<evidence type="ECO:0000256" key="2">
    <source>
        <dbReference type="ARBA" id="ARBA00023315"/>
    </source>
</evidence>
<dbReference type="Gene3D" id="3.40.630.30">
    <property type="match status" value="1"/>
</dbReference>
<dbReference type="PROSITE" id="PS51186">
    <property type="entry name" value="GNAT"/>
    <property type="match status" value="1"/>
</dbReference>
<dbReference type="InterPro" id="IPR016181">
    <property type="entry name" value="Acyl_CoA_acyltransferase"/>
</dbReference>
<dbReference type="InterPro" id="IPR050832">
    <property type="entry name" value="Bact_Acetyltransf"/>
</dbReference>
<keyword evidence="2" id="KW-0012">Acyltransferase</keyword>
<evidence type="ECO:0000259" key="3">
    <source>
        <dbReference type="PROSITE" id="PS51186"/>
    </source>
</evidence>
<feature type="domain" description="N-acetyltransferase" evidence="3">
    <location>
        <begin position="4"/>
        <end position="149"/>
    </location>
</feature>
<dbReference type="PANTHER" id="PTHR43877">
    <property type="entry name" value="AMINOALKYLPHOSPHONATE N-ACETYLTRANSFERASE-RELATED-RELATED"/>
    <property type="match status" value="1"/>
</dbReference>
<protein>
    <submittedName>
        <fullName evidence="4">GNAT family N-acetyltransferase</fullName>
    </submittedName>
</protein>
<evidence type="ECO:0000313" key="4">
    <source>
        <dbReference type="EMBL" id="MZP43855.1"/>
    </source>
</evidence>
<dbReference type="EMBL" id="WXEX01000010">
    <property type="protein sequence ID" value="MZP43855.1"/>
    <property type="molecule type" value="Genomic_DNA"/>
</dbReference>
<dbReference type="CDD" id="cd04301">
    <property type="entry name" value="NAT_SF"/>
    <property type="match status" value="1"/>
</dbReference>
<dbReference type="InterPro" id="IPR000182">
    <property type="entry name" value="GNAT_dom"/>
</dbReference>
<dbReference type="AlphaFoldDB" id="A0A845LHG3"/>
<keyword evidence="5" id="KW-1185">Reference proteome</keyword>
<gene>
    <name evidence="4" type="ORF">GTO89_12490</name>
</gene>
<dbReference type="OrthoDB" id="9796171at2"/>
<evidence type="ECO:0000256" key="1">
    <source>
        <dbReference type="ARBA" id="ARBA00022679"/>
    </source>
</evidence>
<evidence type="ECO:0000313" key="5">
    <source>
        <dbReference type="Proteomes" id="UP000471031"/>
    </source>
</evidence>
<dbReference type="SUPFAM" id="SSF55729">
    <property type="entry name" value="Acyl-CoA N-acyltransferases (Nat)"/>
    <property type="match status" value="1"/>
</dbReference>